<evidence type="ECO:0000256" key="3">
    <source>
        <dbReference type="ARBA" id="ARBA00023163"/>
    </source>
</evidence>
<comment type="caution">
    <text evidence="7">The sequence shown here is derived from an EMBL/GenBank/DDBJ whole genome shotgun (WGS) entry which is preliminary data.</text>
</comment>
<evidence type="ECO:0000256" key="5">
    <source>
        <dbReference type="SAM" id="MobiDB-lite"/>
    </source>
</evidence>
<protein>
    <submittedName>
        <fullName evidence="7">TetR/AcrR family transcriptional regulator</fullName>
    </submittedName>
</protein>
<dbReference type="Gene3D" id="1.10.357.10">
    <property type="entry name" value="Tetracycline Repressor, domain 2"/>
    <property type="match status" value="1"/>
</dbReference>
<feature type="region of interest" description="Disordered" evidence="5">
    <location>
        <begin position="1"/>
        <end position="26"/>
    </location>
</feature>
<dbReference type="Proteomes" id="UP000265768">
    <property type="component" value="Unassembled WGS sequence"/>
</dbReference>
<evidence type="ECO:0000256" key="4">
    <source>
        <dbReference type="PROSITE-ProRule" id="PRU00335"/>
    </source>
</evidence>
<dbReference type="AlphaFoldDB" id="A0A3A4AWS3"/>
<dbReference type="OrthoDB" id="8222629at2"/>
<dbReference type="RefSeq" id="WP_119930138.1">
    <property type="nucleotide sequence ID" value="NZ_QZEY01000017.1"/>
</dbReference>
<organism evidence="7 8">
    <name type="scientific">Bailinhaonella thermotolerans</name>
    <dbReference type="NCBI Taxonomy" id="1070861"/>
    <lineage>
        <taxon>Bacteria</taxon>
        <taxon>Bacillati</taxon>
        <taxon>Actinomycetota</taxon>
        <taxon>Actinomycetes</taxon>
        <taxon>Streptosporangiales</taxon>
        <taxon>Streptosporangiaceae</taxon>
        <taxon>Bailinhaonella</taxon>
    </lineage>
</organism>
<dbReference type="PANTHER" id="PTHR30055">
    <property type="entry name" value="HTH-TYPE TRANSCRIPTIONAL REGULATOR RUTR"/>
    <property type="match status" value="1"/>
</dbReference>
<keyword evidence="8" id="KW-1185">Reference proteome</keyword>
<dbReference type="InterPro" id="IPR036271">
    <property type="entry name" value="Tet_transcr_reg_TetR-rel_C_sf"/>
</dbReference>
<evidence type="ECO:0000313" key="7">
    <source>
        <dbReference type="EMBL" id="RJL23882.1"/>
    </source>
</evidence>
<evidence type="ECO:0000313" key="8">
    <source>
        <dbReference type="Proteomes" id="UP000265768"/>
    </source>
</evidence>
<dbReference type="SUPFAM" id="SSF48498">
    <property type="entry name" value="Tetracyclin repressor-like, C-terminal domain"/>
    <property type="match status" value="1"/>
</dbReference>
<dbReference type="SUPFAM" id="SSF46689">
    <property type="entry name" value="Homeodomain-like"/>
    <property type="match status" value="1"/>
</dbReference>
<reference evidence="7 8" key="1">
    <citation type="submission" date="2018-09" db="EMBL/GenBank/DDBJ databases">
        <title>YIM 75507 draft genome.</title>
        <authorList>
            <person name="Tang S."/>
            <person name="Feng Y."/>
        </authorList>
    </citation>
    <scope>NUCLEOTIDE SEQUENCE [LARGE SCALE GENOMIC DNA]</scope>
    <source>
        <strain evidence="7 8">YIM 75507</strain>
    </source>
</reference>
<dbReference type="InterPro" id="IPR009057">
    <property type="entry name" value="Homeodomain-like_sf"/>
</dbReference>
<feature type="domain" description="HTH tetR-type" evidence="6">
    <location>
        <begin position="25"/>
        <end position="86"/>
    </location>
</feature>
<evidence type="ECO:0000259" key="6">
    <source>
        <dbReference type="PROSITE" id="PS50977"/>
    </source>
</evidence>
<evidence type="ECO:0000256" key="1">
    <source>
        <dbReference type="ARBA" id="ARBA00023015"/>
    </source>
</evidence>
<name>A0A3A4AWS3_9ACTN</name>
<dbReference type="InterPro" id="IPR050109">
    <property type="entry name" value="HTH-type_TetR-like_transc_reg"/>
</dbReference>
<dbReference type="Pfam" id="PF13305">
    <property type="entry name" value="TetR_C_33"/>
    <property type="match status" value="1"/>
</dbReference>
<sequence>MDKTTSAPAGPRDGRQGRNPRGQGERLREDIISAALRLLDELGDDQALSMRAVAREVGVAATSVYIHFADRDTLVLAALERFHRELVEAVDQAETGAADPAGKLRARVLLLGRWVQQHPGLYKVLHESTLNQRAAMSFKQELAERTTAAVQRCIDAGLTPADDAAVISLDLRAAVHGAVSMRVNQPGLPWPPLEEQVDRFLAKLVGLTPTPGCRPE</sequence>
<keyword evidence="1" id="KW-0805">Transcription regulation</keyword>
<evidence type="ECO:0000256" key="2">
    <source>
        <dbReference type="ARBA" id="ARBA00023125"/>
    </source>
</evidence>
<proteinExistence type="predicted"/>
<gene>
    <name evidence="7" type="ORF">D5H75_31030</name>
</gene>
<feature type="DNA-binding region" description="H-T-H motif" evidence="4">
    <location>
        <begin position="49"/>
        <end position="68"/>
    </location>
</feature>
<dbReference type="GO" id="GO:0000976">
    <property type="term" value="F:transcription cis-regulatory region binding"/>
    <property type="evidence" value="ECO:0007669"/>
    <property type="project" value="TreeGrafter"/>
</dbReference>
<dbReference type="PROSITE" id="PS50977">
    <property type="entry name" value="HTH_TETR_2"/>
    <property type="match status" value="1"/>
</dbReference>
<dbReference type="EMBL" id="QZEY01000017">
    <property type="protein sequence ID" value="RJL23882.1"/>
    <property type="molecule type" value="Genomic_DNA"/>
</dbReference>
<keyword evidence="2 4" id="KW-0238">DNA-binding</keyword>
<keyword evidence="3" id="KW-0804">Transcription</keyword>
<dbReference type="InterPro" id="IPR025996">
    <property type="entry name" value="MT1864/Rv1816-like_C"/>
</dbReference>
<dbReference type="PANTHER" id="PTHR30055:SF239">
    <property type="entry name" value="TRANSCRIPTIONAL REGULATORY PROTEIN"/>
    <property type="match status" value="1"/>
</dbReference>
<accession>A0A3A4AWS3</accession>
<dbReference type="InterPro" id="IPR001647">
    <property type="entry name" value="HTH_TetR"/>
</dbReference>
<dbReference type="GO" id="GO:0003700">
    <property type="term" value="F:DNA-binding transcription factor activity"/>
    <property type="evidence" value="ECO:0007669"/>
    <property type="project" value="TreeGrafter"/>
</dbReference>
<dbReference type="Pfam" id="PF00440">
    <property type="entry name" value="TetR_N"/>
    <property type="match status" value="1"/>
</dbReference>